<evidence type="ECO:0000313" key="1">
    <source>
        <dbReference type="EMBL" id="CAG8765690.1"/>
    </source>
</evidence>
<organism evidence="1 2">
    <name type="scientific">Acaulospora colombiana</name>
    <dbReference type="NCBI Taxonomy" id="27376"/>
    <lineage>
        <taxon>Eukaryota</taxon>
        <taxon>Fungi</taxon>
        <taxon>Fungi incertae sedis</taxon>
        <taxon>Mucoromycota</taxon>
        <taxon>Glomeromycotina</taxon>
        <taxon>Glomeromycetes</taxon>
        <taxon>Diversisporales</taxon>
        <taxon>Acaulosporaceae</taxon>
        <taxon>Acaulospora</taxon>
    </lineage>
</organism>
<feature type="non-terminal residue" evidence="1">
    <location>
        <position position="191"/>
    </location>
</feature>
<evidence type="ECO:0000313" key="2">
    <source>
        <dbReference type="Proteomes" id="UP000789525"/>
    </source>
</evidence>
<feature type="non-terminal residue" evidence="1">
    <location>
        <position position="1"/>
    </location>
</feature>
<name>A0ACA9QV62_9GLOM</name>
<dbReference type="EMBL" id="CAJVPT010061662">
    <property type="protein sequence ID" value="CAG8765690.1"/>
    <property type="molecule type" value="Genomic_DNA"/>
</dbReference>
<gene>
    <name evidence="1" type="ORF">ACOLOM_LOCUS13439</name>
</gene>
<reference evidence="1" key="1">
    <citation type="submission" date="2021-06" db="EMBL/GenBank/DDBJ databases">
        <authorList>
            <person name="Kallberg Y."/>
            <person name="Tangrot J."/>
            <person name="Rosling A."/>
        </authorList>
    </citation>
    <scope>NUCLEOTIDE SEQUENCE</scope>
    <source>
        <strain evidence="1">CL356</strain>
    </source>
</reference>
<protein>
    <submittedName>
        <fullName evidence="1">92_t:CDS:1</fullName>
    </submittedName>
</protein>
<accession>A0ACA9QV62</accession>
<keyword evidence="2" id="KW-1185">Reference proteome</keyword>
<comment type="caution">
    <text evidence="1">The sequence shown here is derived from an EMBL/GenBank/DDBJ whole genome shotgun (WGS) entry which is preliminary data.</text>
</comment>
<proteinExistence type="predicted"/>
<dbReference type="Proteomes" id="UP000789525">
    <property type="component" value="Unassembled WGS sequence"/>
</dbReference>
<sequence>AWVTALFTFSHPWPLALNMGYDVTSPSSTENAILLITLPLPFDLTRNLGSTCREDELSISRSNTSYDRAIFLGYTWYLNVTPKFDGSMKAMRAAAIKPFSLHCQPTQTQRTVEPSLDLGERKQSSTSSIRSNLAYILPTVQKCPRREAQELPSHSKEFPEGYGDFVFKSSDGVIFHFPRFLLAHVSPVFKD</sequence>